<name>A0A0F3GJS0_9BACT</name>
<dbReference type="Proteomes" id="UP000033423">
    <property type="component" value="Unassembled WGS sequence"/>
</dbReference>
<keyword evidence="2" id="KW-1185">Reference proteome</keyword>
<sequence length="232" mass="27353">MIVTIHQPEHLPWIGIFDKIFQTDVFVLLDHVQFTKNYFHNRNRIRTSQGLQWITVPVRHTGMNTPLNRIEIADNTVWRKKYWRSIELNYKRAPFFGKYRDSLHDIINMDCNLLIDINVSYMKYAMSVFELTPTLIRSSELPIDQTLSSSDLILNICKLLGASVYISGINGRNYLKEEEFLKNAISVQYQQFIHPEYTQMYYPFIPNASSVDFFFNLGNRAKDILHNRGIHE</sequence>
<accession>A0A0F3GJS0</accession>
<dbReference type="EMBL" id="LACI01002428">
    <property type="protein sequence ID" value="KJU82072.1"/>
    <property type="molecule type" value="Genomic_DNA"/>
</dbReference>
<dbReference type="AlphaFoldDB" id="A0A0F3GJS0"/>
<organism evidence="1 2">
    <name type="scientific">Candidatus Magnetobacterium bavaricum</name>
    <dbReference type="NCBI Taxonomy" id="29290"/>
    <lineage>
        <taxon>Bacteria</taxon>
        <taxon>Pseudomonadati</taxon>
        <taxon>Nitrospirota</taxon>
        <taxon>Thermodesulfovibrionia</taxon>
        <taxon>Thermodesulfovibrionales</taxon>
        <taxon>Candidatus Magnetobacteriaceae</taxon>
        <taxon>Candidatus Magnetobacterium</taxon>
    </lineage>
</organism>
<dbReference type="PATRIC" id="fig|29290.4.peg.7569"/>
<protein>
    <submittedName>
        <fullName evidence="1">WbqC-like protein family</fullName>
    </submittedName>
</protein>
<comment type="caution">
    <text evidence="1">The sequence shown here is derived from an EMBL/GenBank/DDBJ whole genome shotgun (WGS) entry which is preliminary data.</text>
</comment>
<dbReference type="InterPro" id="IPR014985">
    <property type="entry name" value="WbqC"/>
</dbReference>
<evidence type="ECO:0000313" key="2">
    <source>
        <dbReference type="Proteomes" id="UP000033423"/>
    </source>
</evidence>
<reference evidence="1 2" key="1">
    <citation type="submission" date="2015-02" db="EMBL/GenBank/DDBJ databases">
        <title>Single-cell genomics of uncultivated deep-branching MTB reveals a conserved set of magnetosome genes.</title>
        <authorList>
            <person name="Kolinko S."/>
            <person name="Richter M."/>
            <person name="Glockner F.O."/>
            <person name="Brachmann A."/>
            <person name="Schuler D."/>
        </authorList>
    </citation>
    <scope>NUCLEOTIDE SEQUENCE [LARGE SCALE GENOMIC DNA]</scope>
    <source>
        <strain evidence="1">TM-1</strain>
    </source>
</reference>
<evidence type="ECO:0000313" key="1">
    <source>
        <dbReference type="EMBL" id="KJU82072.1"/>
    </source>
</evidence>
<gene>
    <name evidence="1" type="ORF">MBAV_005727</name>
</gene>
<proteinExistence type="predicted"/>
<dbReference type="Pfam" id="PF08889">
    <property type="entry name" value="WbqC"/>
    <property type="match status" value="1"/>
</dbReference>